<proteinExistence type="predicted"/>
<organism evidence="2 3">
    <name type="scientific">Haematococcus lacustris</name>
    <name type="common">Green alga</name>
    <name type="synonym">Haematococcus pluvialis</name>
    <dbReference type="NCBI Taxonomy" id="44745"/>
    <lineage>
        <taxon>Eukaryota</taxon>
        <taxon>Viridiplantae</taxon>
        <taxon>Chlorophyta</taxon>
        <taxon>core chlorophytes</taxon>
        <taxon>Chlorophyceae</taxon>
        <taxon>CS clade</taxon>
        <taxon>Chlamydomonadales</taxon>
        <taxon>Haematococcaceae</taxon>
        <taxon>Haematococcus</taxon>
    </lineage>
</organism>
<reference evidence="2 3" key="1">
    <citation type="submission" date="2020-02" db="EMBL/GenBank/DDBJ databases">
        <title>Draft genome sequence of Haematococcus lacustris strain NIES-144.</title>
        <authorList>
            <person name="Morimoto D."/>
            <person name="Nakagawa S."/>
            <person name="Yoshida T."/>
            <person name="Sawayama S."/>
        </authorList>
    </citation>
    <scope>NUCLEOTIDE SEQUENCE [LARGE SCALE GENOMIC DNA]</scope>
    <source>
        <strain evidence="2 3">NIES-144</strain>
    </source>
</reference>
<dbReference type="EMBL" id="BLLF01009102">
    <property type="protein sequence ID" value="GFH33615.1"/>
    <property type="molecule type" value="Genomic_DNA"/>
</dbReference>
<evidence type="ECO:0000313" key="2">
    <source>
        <dbReference type="EMBL" id="GFH33615.1"/>
    </source>
</evidence>
<dbReference type="Proteomes" id="UP000485058">
    <property type="component" value="Unassembled WGS sequence"/>
</dbReference>
<dbReference type="AlphaFoldDB" id="A0A6A0AME9"/>
<comment type="caution">
    <text evidence="2">The sequence shown here is derived from an EMBL/GenBank/DDBJ whole genome shotgun (WGS) entry which is preliminary data.</text>
</comment>
<evidence type="ECO:0000256" key="1">
    <source>
        <dbReference type="SAM" id="MobiDB-lite"/>
    </source>
</evidence>
<name>A0A6A0AME9_HAELA</name>
<keyword evidence="3" id="KW-1185">Reference proteome</keyword>
<feature type="non-terminal residue" evidence="2">
    <location>
        <position position="1"/>
    </location>
</feature>
<accession>A0A6A0AME9</accession>
<evidence type="ECO:0000313" key="3">
    <source>
        <dbReference type="Proteomes" id="UP000485058"/>
    </source>
</evidence>
<feature type="compositionally biased region" description="Gly residues" evidence="1">
    <location>
        <begin position="1"/>
        <end position="14"/>
    </location>
</feature>
<gene>
    <name evidence="2" type="ORF">HaLaN_33013</name>
</gene>
<sequence length="69" mass="6804">MGLLGLGAPGGGGRRPVRKPARDSAHIPRCQGVQGSVRATAAGGVLCTDAAGCRGGGRVHATPSSRLQD</sequence>
<protein>
    <submittedName>
        <fullName evidence="2">Uncharacterized protein</fullName>
    </submittedName>
</protein>
<feature type="region of interest" description="Disordered" evidence="1">
    <location>
        <begin position="1"/>
        <end position="29"/>
    </location>
</feature>